<dbReference type="CDD" id="cd00190">
    <property type="entry name" value="Tryp_SPc"/>
    <property type="match status" value="1"/>
</dbReference>
<dbReference type="SMART" id="SM00137">
    <property type="entry name" value="MAM"/>
    <property type="match status" value="1"/>
</dbReference>
<dbReference type="InterPro" id="IPR043504">
    <property type="entry name" value="Peptidase_S1_PA_chymotrypsin"/>
</dbReference>
<dbReference type="Ensembl" id="ENSOKIT00005118698.1">
    <property type="protein sequence ID" value="ENSOKIP00005110847.1"/>
    <property type="gene ID" value="ENSOKIG00005048247.1"/>
</dbReference>
<dbReference type="PRINTS" id="PR00722">
    <property type="entry name" value="CHYMOTRYPSIN"/>
</dbReference>
<dbReference type="SUPFAM" id="SSF56487">
    <property type="entry name" value="SRCR-like"/>
    <property type="match status" value="1"/>
</dbReference>
<evidence type="ECO:0000256" key="11">
    <source>
        <dbReference type="ARBA" id="ARBA00023157"/>
    </source>
</evidence>
<feature type="compositionally biased region" description="Basic and acidic residues" evidence="16">
    <location>
        <begin position="822"/>
        <end position="836"/>
    </location>
</feature>
<dbReference type="SMART" id="SM00192">
    <property type="entry name" value="LDLa"/>
    <property type="match status" value="2"/>
</dbReference>
<comment type="subcellular location">
    <subcellularLocation>
        <location evidence="1">Membrane</location>
        <topology evidence="1">Single-pass type II membrane protein</topology>
    </subcellularLocation>
</comment>
<evidence type="ECO:0000259" key="21">
    <source>
        <dbReference type="PROSITE" id="PS50240"/>
    </source>
</evidence>
<keyword evidence="6 15" id="KW-0378">Hydrolase</keyword>
<comment type="similarity">
    <text evidence="2">Belongs to the DMBT1 family.</text>
</comment>
<reference evidence="23" key="2">
    <citation type="submission" date="2025-09" db="UniProtKB">
        <authorList>
            <consortium name="Ensembl"/>
        </authorList>
    </citation>
    <scope>IDENTIFICATION</scope>
</reference>
<dbReference type="PROSITE" id="PS01180">
    <property type="entry name" value="CUB"/>
    <property type="match status" value="2"/>
</dbReference>
<feature type="disulfide bond" evidence="14">
    <location>
        <begin position="799"/>
        <end position="809"/>
    </location>
</feature>
<dbReference type="Gene3D" id="2.40.10.10">
    <property type="entry name" value="Trypsin-like serine proteases"/>
    <property type="match status" value="2"/>
</dbReference>
<dbReference type="CDD" id="cd06263">
    <property type="entry name" value="MAM"/>
    <property type="match status" value="1"/>
</dbReference>
<keyword evidence="3 15" id="KW-0645">Protease</keyword>
<feature type="disulfide bond" evidence="13">
    <location>
        <begin position="692"/>
        <end position="710"/>
    </location>
</feature>
<evidence type="ECO:0000256" key="4">
    <source>
        <dbReference type="ARBA" id="ARBA00022692"/>
    </source>
</evidence>
<dbReference type="InterPro" id="IPR001254">
    <property type="entry name" value="Trypsin_dom"/>
</dbReference>
<dbReference type="InterPro" id="IPR036055">
    <property type="entry name" value="LDL_receptor-like_sf"/>
</dbReference>
<reference evidence="23" key="1">
    <citation type="submission" date="2025-08" db="UniProtKB">
        <authorList>
            <consortium name="Ensembl"/>
        </authorList>
    </citation>
    <scope>IDENTIFICATION</scope>
</reference>
<keyword evidence="11 14" id="KW-1015">Disulfide bond</keyword>
<dbReference type="PROSITE" id="PS50287">
    <property type="entry name" value="SRCR_2"/>
    <property type="match status" value="1"/>
</dbReference>
<dbReference type="Proteomes" id="UP000694557">
    <property type="component" value="Unassembled WGS sequence"/>
</dbReference>
<evidence type="ECO:0000256" key="1">
    <source>
        <dbReference type="ARBA" id="ARBA00004606"/>
    </source>
</evidence>
<dbReference type="SMART" id="SM00020">
    <property type="entry name" value="Tryp_SPc"/>
    <property type="match status" value="1"/>
</dbReference>
<keyword evidence="7 15" id="KW-0720">Serine protease</keyword>
<dbReference type="PROSITE" id="PS50068">
    <property type="entry name" value="LDLRA_2"/>
    <property type="match status" value="2"/>
</dbReference>
<evidence type="ECO:0000256" key="9">
    <source>
        <dbReference type="ARBA" id="ARBA00022989"/>
    </source>
</evidence>
<dbReference type="PANTHER" id="PTHR24252">
    <property type="entry name" value="ACROSIN-RELATED"/>
    <property type="match status" value="1"/>
</dbReference>
<feature type="domain" description="MAM" evidence="20">
    <location>
        <begin position="378"/>
        <end position="544"/>
    </location>
</feature>
<dbReference type="GO" id="GO:0009566">
    <property type="term" value="P:fertilization"/>
    <property type="evidence" value="ECO:0007669"/>
    <property type="project" value="UniProtKB-ARBA"/>
</dbReference>
<dbReference type="FunFam" id="2.40.10.10:FF:000003">
    <property type="entry name" value="Transmembrane serine protease 3"/>
    <property type="match status" value="1"/>
</dbReference>
<evidence type="ECO:0000259" key="22">
    <source>
        <dbReference type="PROSITE" id="PS50287"/>
    </source>
</evidence>
<dbReference type="CDD" id="cd00041">
    <property type="entry name" value="CUB"/>
    <property type="match status" value="2"/>
</dbReference>
<dbReference type="FunFam" id="2.60.120.200:FF:000128">
    <property type="entry name" value="enteropeptidase isoform X2"/>
    <property type="match status" value="1"/>
</dbReference>
<evidence type="ECO:0000256" key="3">
    <source>
        <dbReference type="ARBA" id="ARBA00022670"/>
    </source>
</evidence>
<feature type="domain" description="CUB" evidence="18">
    <location>
        <begin position="258"/>
        <end position="367"/>
    </location>
</feature>
<evidence type="ECO:0000259" key="18">
    <source>
        <dbReference type="PROSITE" id="PS01180"/>
    </source>
</evidence>
<dbReference type="InterPro" id="IPR036364">
    <property type="entry name" value="SEA_dom_sf"/>
</dbReference>
<evidence type="ECO:0000259" key="20">
    <source>
        <dbReference type="PROSITE" id="PS50060"/>
    </source>
</evidence>
<name>A0A8C7L0S9_ONCKI</name>
<comment type="caution">
    <text evidence="14">Lacks conserved residue(s) required for the propagation of feature annotation.</text>
</comment>
<dbReference type="Pfam" id="PF00431">
    <property type="entry name" value="CUB"/>
    <property type="match status" value="2"/>
</dbReference>
<dbReference type="InterPro" id="IPR023415">
    <property type="entry name" value="LDLR_class-A_CS"/>
</dbReference>
<evidence type="ECO:0000259" key="19">
    <source>
        <dbReference type="PROSITE" id="PS50024"/>
    </source>
</evidence>
<dbReference type="AlphaFoldDB" id="A0A8C7L0S9"/>
<feature type="disulfide bond" evidence="13">
    <location>
        <begin position="704"/>
        <end position="719"/>
    </location>
</feature>
<dbReference type="CDD" id="cd00112">
    <property type="entry name" value="LDLa"/>
    <property type="match status" value="2"/>
</dbReference>
<dbReference type="SUPFAM" id="SSF57424">
    <property type="entry name" value="LDL receptor-like module"/>
    <property type="match status" value="2"/>
</dbReference>
<evidence type="ECO:0000256" key="16">
    <source>
        <dbReference type="SAM" id="MobiDB-lite"/>
    </source>
</evidence>
<organism evidence="23 24">
    <name type="scientific">Oncorhynchus kisutch</name>
    <name type="common">Coho salmon</name>
    <name type="synonym">Salmo kisutch</name>
    <dbReference type="NCBI Taxonomy" id="8019"/>
    <lineage>
        <taxon>Eukaryota</taxon>
        <taxon>Metazoa</taxon>
        <taxon>Chordata</taxon>
        <taxon>Craniata</taxon>
        <taxon>Vertebrata</taxon>
        <taxon>Euteleostomi</taxon>
        <taxon>Actinopterygii</taxon>
        <taxon>Neopterygii</taxon>
        <taxon>Teleostei</taxon>
        <taxon>Protacanthopterygii</taxon>
        <taxon>Salmoniformes</taxon>
        <taxon>Salmonidae</taxon>
        <taxon>Salmoninae</taxon>
        <taxon>Oncorhynchus</taxon>
    </lineage>
</organism>
<evidence type="ECO:0000256" key="6">
    <source>
        <dbReference type="ARBA" id="ARBA00022801"/>
    </source>
</evidence>
<dbReference type="Gene3D" id="4.10.400.10">
    <property type="entry name" value="Low-density Lipoprotein Receptor"/>
    <property type="match status" value="2"/>
</dbReference>
<evidence type="ECO:0000256" key="12">
    <source>
        <dbReference type="ARBA" id="ARBA00023180"/>
    </source>
</evidence>
<dbReference type="PANTHER" id="PTHR24252:SF16">
    <property type="entry name" value="TRANSMEMBRANE SERINE PROTEASE 15"/>
    <property type="match status" value="1"/>
</dbReference>
<feature type="domain" description="CUB" evidence="18">
    <location>
        <begin position="565"/>
        <end position="676"/>
    </location>
</feature>
<dbReference type="PROSITE" id="PS50060">
    <property type="entry name" value="MAM_2"/>
    <property type="match status" value="1"/>
</dbReference>
<dbReference type="InterPro" id="IPR002172">
    <property type="entry name" value="LDrepeatLR_classA_rpt"/>
</dbReference>
<feature type="disulfide bond" evidence="13">
    <location>
        <begin position="685"/>
        <end position="697"/>
    </location>
</feature>
<keyword evidence="8" id="KW-0735">Signal-anchor</keyword>
<feature type="domain" description="Peptidase S1" evidence="21">
    <location>
        <begin position="849"/>
        <end position="1083"/>
    </location>
</feature>
<dbReference type="InterPro" id="IPR009003">
    <property type="entry name" value="Peptidase_S1_PA"/>
</dbReference>
<dbReference type="InterPro" id="IPR035914">
    <property type="entry name" value="Sperma_CUB_dom_sf"/>
</dbReference>
<dbReference type="SMART" id="SM00042">
    <property type="entry name" value="CUB"/>
    <property type="match status" value="2"/>
</dbReference>
<dbReference type="InterPro" id="IPR013320">
    <property type="entry name" value="ConA-like_dom_sf"/>
</dbReference>
<evidence type="ECO:0000313" key="24">
    <source>
        <dbReference type="Proteomes" id="UP000694557"/>
    </source>
</evidence>
<keyword evidence="12" id="KW-0325">Glycoprotein</keyword>
<proteinExistence type="inferred from homology"/>
<evidence type="ECO:0000256" key="13">
    <source>
        <dbReference type="PROSITE-ProRule" id="PRU00124"/>
    </source>
</evidence>
<feature type="domain" description="SEA" evidence="19">
    <location>
        <begin position="49"/>
        <end position="190"/>
    </location>
</feature>
<dbReference type="Pfam" id="PF00057">
    <property type="entry name" value="Ldl_recept_a"/>
    <property type="match status" value="2"/>
</dbReference>
<dbReference type="GO" id="GO:0006508">
    <property type="term" value="P:proteolysis"/>
    <property type="evidence" value="ECO:0007669"/>
    <property type="project" value="UniProtKB-KW"/>
</dbReference>
<dbReference type="PROSITE" id="PS50024">
    <property type="entry name" value="SEA"/>
    <property type="match status" value="1"/>
</dbReference>
<dbReference type="InterPro" id="IPR000859">
    <property type="entry name" value="CUB_dom"/>
</dbReference>
<dbReference type="FunFam" id="2.60.120.290:FF:000005">
    <property type="entry name" value="Procollagen C-endopeptidase enhancer 1"/>
    <property type="match status" value="1"/>
</dbReference>
<dbReference type="InterPro" id="IPR033116">
    <property type="entry name" value="TRYPSIN_SER"/>
</dbReference>
<accession>A0A8C7L0S9</accession>
<evidence type="ECO:0000256" key="17">
    <source>
        <dbReference type="SAM" id="Phobius"/>
    </source>
</evidence>
<sequence length="1085" mass="119946">MWRGKRRWSSTEVLLSVLCLTLLAVCVSLIIITWLAMQTDLDQCGLGGTESVFSGRLVITRGAVFTEKLRNRSSLQFKSLAFDTEHLVCRDTIHTCIILLSTVLHTLALYYKYCILSQISDAYGRGSLNNDFKACEVLEFSNGSVVVNFDLQFRQSVEVKEAEQQLVAGLQSTGGLVVNQNSIQVRVKEDLTTYQPTSSTKLTTTPHLSTTSSSGKCPPYHMACGDGTTCVATMQFCDGVDNCPDGSDENHTLCATKCDGQFLLLGPTGSFHSENFPLPYNNGMICRWVIRVQKGLAIKMNFHSFDTEEEIDTLSLYEGTGQGKNLTYLLSGRSPGTVWLLSDKATVEFSSDDYNNFQGFNATYSAEDISNLSNEERLSCSFEEGLCFWRQEPEDEGDWIRTNTPTFPPFTGPNFDHTFGNQSGYYIVTPGSPGQWEKNFKIRSLRLAHSKEPMCLKFWYHMYGENVHRLRVLVERRSTSLVREASVIVVFQKEGNYGDNWNFGQVTLNSTADATVVFEAQKKGGMKNDIALDDISLTNGPCGADPPDPTMVPTPTTPPPIPPDCGGPFDLWEPNSTFSSPNYPHSYGNKASCLWTLHAREGWNILLHFLDFDVESTYDMVEVRDGAGPQSELLGVFTGTDATFPDVISTANQITVLFFTDSTGYGRGFRANFTSGLALGMPKPCVTGQYRCQSGECISNVSVCNGQPDCADSSDEADCVHQVSVDSTSVRHLQLQVQTTRYTTCGQHWNSQLSHFMCRYLGYRSGSALLIPSTEKDSPFTTVSVAANGTLDLTPSEKCTGEKVISLECDNQPCGVRMVSQKMDRSGSTERRREEKGEEESEESRTVRVVGGTDSRKGAWPWMVSLYFRGRHVCGATLIDNEWLVTAAHCVYGKNIHLSNWEAVLGLHSQDSVDVLPSQTRKVDHIIMNKHYNRRTKDADIAMMHLQTNVNFTDNIQPICLPGSGQQFEAGMKCFITGWGAEVEQGTSANVLQQAVLPLVSRSECQKLLPEYNITARMVCAGYSEGGVDSCQGDSGGPLMCEEDGHWVQVGVISFGVGCGRPQHPGVYALVSQFTDWVVQTRRLS</sequence>
<dbReference type="PROSITE" id="PS50240">
    <property type="entry name" value="TRYPSIN_DOM"/>
    <property type="match status" value="1"/>
</dbReference>
<dbReference type="InterPro" id="IPR000082">
    <property type="entry name" value="SEA_dom"/>
</dbReference>
<gene>
    <name evidence="23" type="primary">tmprss15</name>
</gene>
<dbReference type="Gene3D" id="2.60.120.200">
    <property type="match status" value="1"/>
</dbReference>
<dbReference type="SUPFAM" id="SSF49854">
    <property type="entry name" value="Spermadhesin, CUB domain"/>
    <property type="match status" value="2"/>
</dbReference>
<feature type="region of interest" description="Disordered" evidence="16">
    <location>
        <begin position="820"/>
        <end position="846"/>
    </location>
</feature>
<dbReference type="PROSITE" id="PS01209">
    <property type="entry name" value="LDLRA_1"/>
    <property type="match status" value="2"/>
</dbReference>
<dbReference type="GO" id="GO:0016020">
    <property type="term" value="C:membrane"/>
    <property type="evidence" value="ECO:0007669"/>
    <property type="project" value="UniProtKB-SubCell"/>
</dbReference>
<feature type="domain" description="SRCR" evidence="22">
    <location>
        <begin position="701"/>
        <end position="809"/>
    </location>
</feature>
<evidence type="ECO:0000313" key="23">
    <source>
        <dbReference type="Ensembl" id="ENSOKIP00005110847.1"/>
    </source>
</evidence>
<feature type="transmembrane region" description="Helical" evidence="17">
    <location>
        <begin position="12"/>
        <end position="37"/>
    </location>
</feature>
<dbReference type="Pfam" id="PF00629">
    <property type="entry name" value="MAM"/>
    <property type="match status" value="1"/>
</dbReference>
<dbReference type="InterPro" id="IPR000998">
    <property type="entry name" value="MAM_dom"/>
</dbReference>
<keyword evidence="4 17" id="KW-0812">Transmembrane</keyword>
<dbReference type="InterPro" id="IPR036772">
    <property type="entry name" value="SRCR-like_dom_sf"/>
</dbReference>
<keyword evidence="10 17" id="KW-0472">Membrane</keyword>
<dbReference type="GeneTree" id="ENSGT00940000164655"/>
<dbReference type="Pfam" id="PF00089">
    <property type="entry name" value="Trypsin"/>
    <property type="match status" value="1"/>
</dbReference>
<dbReference type="SUPFAM" id="SSF50494">
    <property type="entry name" value="Trypsin-like serine proteases"/>
    <property type="match status" value="1"/>
</dbReference>
<evidence type="ECO:0000256" key="10">
    <source>
        <dbReference type="ARBA" id="ARBA00023136"/>
    </source>
</evidence>
<evidence type="ECO:0000256" key="15">
    <source>
        <dbReference type="RuleBase" id="RU363034"/>
    </source>
</evidence>
<dbReference type="GO" id="GO:0004252">
    <property type="term" value="F:serine-type endopeptidase activity"/>
    <property type="evidence" value="ECO:0007669"/>
    <property type="project" value="InterPro"/>
</dbReference>
<evidence type="ECO:0000256" key="5">
    <source>
        <dbReference type="ARBA" id="ARBA00022737"/>
    </source>
</evidence>
<evidence type="ECO:0000256" key="14">
    <source>
        <dbReference type="PROSITE-ProRule" id="PRU00196"/>
    </source>
</evidence>
<evidence type="ECO:0000256" key="7">
    <source>
        <dbReference type="ARBA" id="ARBA00022825"/>
    </source>
</evidence>
<dbReference type="InterPro" id="IPR001190">
    <property type="entry name" value="SRCR"/>
</dbReference>
<dbReference type="InterPro" id="IPR001314">
    <property type="entry name" value="Peptidase_S1A"/>
</dbReference>
<dbReference type="Pfam" id="PF01390">
    <property type="entry name" value="SEA"/>
    <property type="match status" value="1"/>
</dbReference>
<dbReference type="Gene3D" id="2.60.120.290">
    <property type="entry name" value="Spermadhesin, CUB domain"/>
    <property type="match status" value="2"/>
</dbReference>
<protein>
    <submittedName>
        <fullName evidence="23">Transmembrane serine protease 15</fullName>
    </submittedName>
</protein>
<dbReference type="SUPFAM" id="SSF82671">
    <property type="entry name" value="SEA domain"/>
    <property type="match status" value="1"/>
</dbReference>
<keyword evidence="9 17" id="KW-1133">Transmembrane helix</keyword>
<evidence type="ECO:0000256" key="2">
    <source>
        <dbReference type="ARBA" id="ARBA00009931"/>
    </source>
</evidence>
<dbReference type="PROSITE" id="PS00134">
    <property type="entry name" value="TRYPSIN_HIS"/>
    <property type="match status" value="1"/>
</dbReference>
<evidence type="ECO:0000256" key="8">
    <source>
        <dbReference type="ARBA" id="ARBA00022968"/>
    </source>
</evidence>
<dbReference type="SUPFAM" id="SSF49899">
    <property type="entry name" value="Concanavalin A-like lectins/glucanases"/>
    <property type="match status" value="1"/>
</dbReference>
<dbReference type="InterPro" id="IPR018114">
    <property type="entry name" value="TRYPSIN_HIS"/>
</dbReference>
<keyword evidence="24" id="KW-1185">Reference proteome</keyword>
<dbReference type="PROSITE" id="PS00135">
    <property type="entry name" value="TRYPSIN_SER"/>
    <property type="match status" value="1"/>
</dbReference>
<keyword evidence="5" id="KW-0677">Repeat</keyword>